<sequence>MSGLRLNAIAIDEVRDMFGADEGLSAKLRKWTEATFSVPVHHHRRSGRRSPFHPLHKPNVEGPMLPVGWPTPNDVEDLVRGRFIEPDRLGRCWRLVNEWLTHLSWGWTEIPMSVARLDELDFDLAAVGLSSTCAIKRLMVGEPQIPLRPAPGMRIGYARTGQVLTTRLGLADVVDKIPAERRGEGDAILEFLNSYPGWMDLAGDLGRPAPDLLVVWQPDTVGGIQPTSLTSGQTVS</sequence>
<dbReference type="AlphaFoldDB" id="A0A3E2DKT0"/>
<evidence type="ECO:0000313" key="1">
    <source>
        <dbReference type="EMBL" id="RFT45894.1"/>
    </source>
</evidence>
<reference evidence="1 2" key="1">
    <citation type="submission" date="2017-07" db="EMBL/GenBank/DDBJ databases">
        <authorList>
            <person name="Sun Z.S."/>
            <person name="Albrecht U."/>
            <person name="Echele G."/>
            <person name="Lee C.C."/>
        </authorList>
    </citation>
    <scope>NUCLEOTIDE SEQUENCE [LARGE SCALE GENOMIC DNA]</scope>
    <source>
        <strain evidence="1 2">P16-029</strain>
    </source>
</reference>
<protein>
    <submittedName>
        <fullName evidence="1">Uncharacterized protein</fullName>
    </submittedName>
</protein>
<accession>A0A3E2DKT0</accession>
<dbReference type="Proteomes" id="UP000259211">
    <property type="component" value="Unassembled WGS sequence"/>
</dbReference>
<organism evidence="1 2">
    <name type="scientific">Cutibacterium avidum</name>
    <dbReference type="NCBI Taxonomy" id="33010"/>
    <lineage>
        <taxon>Bacteria</taxon>
        <taxon>Bacillati</taxon>
        <taxon>Actinomycetota</taxon>
        <taxon>Actinomycetes</taxon>
        <taxon>Propionibacteriales</taxon>
        <taxon>Propionibacteriaceae</taxon>
        <taxon>Cutibacterium</taxon>
    </lineage>
</organism>
<gene>
    <name evidence="1" type="ORF">CHT91_03530</name>
</gene>
<evidence type="ECO:0000313" key="2">
    <source>
        <dbReference type="Proteomes" id="UP000259211"/>
    </source>
</evidence>
<name>A0A3E2DKT0_9ACTN</name>
<dbReference type="EMBL" id="NOWI01000003">
    <property type="protein sequence ID" value="RFT45894.1"/>
    <property type="molecule type" value="Genomic_DNA"/>
</dbReference>
<comment type="caution">
    <text evidence="1">The sequence shown here is derived from an EMBL/GenBank/DDBJ whole genome shotgun (WGS) entry which is preliminary data.</text>
</comment>
<dbReference type="RefSeq" id="WP_065673244.1">
    <property type="nucleotide sequence ID" value="NZ_AP031491.1"/>
</dbReference>
<proteinExistence type="predicted"/>